<sequence length="262" mass="28551">MNSNLKLVKNLLEKRSARRKEGKFVIEGPHLIEEALLRSFGASEGKRANIIEFIVYCKKLPIVKKLEDNGVPVYKVSKEQFAELSDVEAPQGVLGVVRQFEHQFLDVFKAAKTLIVFCVGVQDPGNLGTIIRSADAFGASGVILSKGTVDLYNPKVVRATMGSLFHLPIITTEDEKETIGHLKEKNVKIVATTISAEKTCSQADLNQPLAILVGNEGAGLENEIVKLADEEVKIPMAGQAESLNVGISTAVMLYEALKQHGR</sequence>
<dbReference type="Gene3D" id="3.40.1280.10">
    <property type="match status" value="1"/>
</dbReference>
<dbReference type="PANTHER" id="PTHR43191">
    <property type="entry name" value="RRNA METHYLTRANSFERASE 3"/>
    <property type="match status" value="1"/>
</dbReference>
<gene>
    <name evidence="5" type="ORF">A2625_07450</name>
</gene>
<reference evidence="5 6" key="1">
    <citation type="journal article" date="2016" name="Nat. Commun.">
        <title>Thousands of microbial genomes shed light on interconnected biogeochemical processes in an aquifer system.</title>
        <authorList>
            <person name="Anantharaman K."/>
            <person name="Brown C.T."/>
            <person name="Hug L.A."/>
            <person name="Sharon I."/>
            <person name="Castelle C.J."/>
            <person name="Probst A.J."/>
            <person name="Thomas B.C."/>
            <person name="Singh A."/>
            <person name="Wilkins M.J."/>
            <person name="Karaoz U."/>
            <person name="Brodie E.L."/>
            <person name="Williams K.H."/>
            <person name="Hubbard S.S."/>
            <person name="Banfield J.F."/>
        </authorList>
    </citation>
    <scope>NUCLEOTIDE SEQUENCE [LARGE SCALE GENOMIC DNA]</scope>
</reference>
<dbReference type="InterPro" id="IPR029026">
    <property type="entry name" value="tRNA_m1G_MTases_N"/>
</dbReference>
<evidence type="ECO:0000256" key="2">
    <source>
        <dbReference type="ARBA" id="ARBA00022603"/>
    </source>
</evidence>
<dbReference type="AlphaFoldDB" id="A0A1F4Q4H5"/>
<protein>
    <submittedName>
        <fullName evidence="5">23S rRNA (Guanosine(2251)-2'-O)-methyltransferase RlmB</fullName>
    </submittedName>
</protein>
<dbReference type="Pfam" id="PF00588">
    <property type="entry name" value="SpoU_methylase"/>
    <property type="match status" value="1"/>
</dbReference>
<dbReference type="GO" id="GO:0006396">
    <property type="term" value="P:RNA processing"/>
    <property type="evidence" value="ECO:0007669"/>
    <property type="project" value="InterPro"/>
</dbReference>
<comment type="similarity">
    <text evidence="1">Belongs to the class IV-like SAM-binding methyltransferase superfamily. RNA methyltransferase TrmH family.</text>
</comment>
<evidence type="ECO:0000259" key="4">
    <source>
        <dbReference type="SMART" id="SM00967"/>
    </source>
</evidence>
<dbReference type="Gene3D" id="3.30.1330.30">
    <property type="match status" value="1"/>
</dbReference>
<comment type="caution">
    <text evidence="5">The sequence shown here is derived from an EMBL/GenBank/DDBJ whole genome shotgun (WGS) entry which is preliminary data.</text>
</comment>
<dbReference type="InterPro" id="IPR029064">
    <property type="entry name" value="Ribosomal_eL30-like_sf"/>
</dbReference>
<accession>A0A1F4Q4H5</accession>
<dbReference type="InterPro" id="IPR051259">
    <property type="entry name" value="rRNA_Methyltransferase"/>
</dbReference>
<dbReference type="InterPro" id="IPR013123">
    <property type="entry name" value="SpoU_subst-bd"/>
</dbReference>
<evidence type="ECO:0000313" key="5">
    <source>
        <dbReference type="EMBL" id="OGB90858.1"/>
    </source>
</evidence>
<keyword evidence="2 5" id="KW-0489">Methyltransferase</keyword>
<dbReference type="SMART" id="SM00967">
    <property type="entry name" value="SpoU_sub_bind"/>
    <property type="match status" value="1"/>
</dbReference>
<dbReference type="CDD" id="cd18095">
    <property type="entry name" value="SpoU-like_rRNA-MTase"/>
    <property type="match status" value="1"/>
</dbReference>
<dbReference type="InterPro" id="IPR029028">
    <property type="entry name" value="Alpha/beta_knot_MTases"/>
</dbReference>
<dbReference type="InterPro" id="IPR053888">
    <property type="entry name" value="MRM3-like_sub_bind"/>
</dbReference>
<proteinExistence type="inferred from homology"/>
<dbReference type="Proteomes" id="UP000178724">
    <property type="component" value="Unassembled WGS sequence"/>
</dbReference>
<dbReference type="GO" id="GO:0003723">
    <property type="term" value="F:RNA binding"/>
    <property type="evidence" value="ECO:0007669"/>
    <property type="project" value="InterPro"/>
</dbReference>
<dbReference type="SUPFAM" id="SSF75217">
    <property type="entry name" value="alpha/beta knot"/>
    <property type="match status" value="1"/>
</dbReference>
<evidence type="ECO:0000256" key="1">
    <source>
        <dbReference type="ARBA" id="ARBA00007228"/>
    </source>
</evidence>
<dbReference type="GO" id="GO:0008173">
    <property type="term" value="F:RNA methyltransferase activity"/>
    <property type="evidence" value="ECO:0007669"/>
    <property type="project" value="InterPro"/>
</dbReference>
<organism evidence="5 6">
    <name type="scientific">candidate division WOR-1 bacterium RIFCSPHIGHO2_01_FULL_53_15</name>
    <dbReference type="NCBI Taxonomy" id="1802564"/>
    <lineage>
        <taxon>Bacteria</taxon>
        <taxon>Bacillati</taxon>
        <taxon>Saganbacteria</taxon>
    </lineage>
</organism>
<dbReference type="NCBIfam" id="TIGR00186">
    <property type="entry name" value="rRNA_methyl_3"/>
    <property type="match status" value="1"/>
</dbReference>
<dbReference type="GO" id="GO:0005737">
    <property type="term" value="C:cytoplasm"/>
    <property type="evidence" value="ECO:0007669"/>
    <property type="project" value="UniProtKB-ARBA"/>
</dbReference>
<dbReference type="EMBL" id="METM01000003">
    <property type="protein sequence ID" value="OGB90858.1"/>
    <property type="molecule type" value="Genomic_DNA"/>
</dbReference>
<keyword evidence="3 5" id="KW-0808">Transferase</keyword>
<dbReference type="GO" id="GO:0032259">
    <property type="term" value="P:methylation"/>
    <property type="evidence" value="ECO:0007669"/>
    <property type="project" value="UniProtKB-KW"/>
</dbReference>
<dbReference type="InterPro" id="IPR001537">
    <property type="entry name" value="SpoU_MeTrfase"/>
</dbReference>
<dbReference type="SUPFAM" id="SSF55315">
    <property type="entry name" value="L30e-like"/>
    <property type="match status" value="1"/>
</dbReference>
<feature type="domain" description="RNA 2-O ribose methyltransferase substrate binding" evidence="4">
    <location>
        <begin position="25"/>
        <end position="103"/>
    </location>
</feature>
<evidence type="ECO:0000256" key="3">
    <source>
        <dbReference type="ARBA" id="ARBA00022679"/>
    </source>
</evidence>
<evidence type="ECO:0000313" key="6">
    <source>
        <dbReference type="Proteomes" id="UP000178724"/>
    </source>
</evidence>
<dbReference type="InterPro" id="IPR004441">
    <property type="entry name" value="rRNA_MeTrfase_TrmH"/>
</dbReference>
<dbReference type="Pfam" id="PF22435">
    <property type="entry name" value="MRM3-like_sub_bind"/>
    <property type="match status" value="1"/>
</dbReference>
<name>A0A1F4Q4H5_UNCSA</name>
<dbReference type="PANTHER" id="PTHR43191:SF2">
    <property type="entry name" value="RRNA METHYLTRANSFERASE 3, MITOCHONDRIAL"/>
    <property type="match status" value="1"/>
</dbReference>